<keyword evidence="4 7" id="KW-0249">Electron transport</keyword>
<protein>
    <submittedName>
        <fullName evidence="10">Cytochrome C oxidase subunit I</fullName>
    </submittedName>
</protein>
<dbReference type="PANTHER" id="PTHR10422:SF40">
    <property type="entry name" value="CYTOCHROME C OXIDASE SUBUNIT I"/>
    <property type="match status" value="1"/>
</dbReference>
<feature type="transmembrane region" description="Helical" evidence="8">
    <location>
        <begin position="134"/>
        <end position="160"/>
    </location>
</feature>
<comment type="similarity">
    <text evidence="7">Belongs to the heme-copper respiratory oxidase family.</text>
</comment>
<dbReference type="GO" id="GO:0020037">
    <property type="term" value="F:heme binding"/>
    <property type="evidence" value="ECO:0007669"/>
    <property type="project" value="InterPro"/>
</dbReference>
<keyword evidence="6 8" id="KW-0472">Membrane</keyword>
<name>A0A7C1FWZ6_9CHLR</name>
<feature type="transmembrane region" description="Helical" evidence="8">
    <location>
        <begin position="56"/>
        <end position="81"/>
    </location>
</feature>
<evidence type="ECO:0000313" key="10">
    <source>
        <dbReference type="EMBL" id="HDX33511.1"/>
    </source>
</evidence>
<feature type="transmembrane region" description="Helical" evidence="8">
    <location>
        <begin position="172"/>
        <end position="200"/>
    </location>
</feature>
<dbReference type="PROSITE" id="PS50855">
    <property type="entry name" value="COX1"/>
    <property type="match status" value="1"/>
</dbReference>
<evidence type="ECO:0000259" key="9">
    <source>
        <dbReference type="PROSITE" id="PS50855"/>
    </source>
</evidence>
<dbReference type="Pfam" id="PF00115">
    <property type="entry name" value="COX1"/>
    <property type="match status" value="1"/>
</dbReference>
<dbReference type="AlphaFoldDB" id="A0A7C1FWZ6"/>
<evidence type="ECO:0000256" key="7">
    <source>
        <dbReference type="RuleBase" id="RU000370"/>
    </source>
</evidence>
<evidence type="ECO:0000256" key="1">
    <source>
        <dbReference type="ARBA" id="ARBA00004141"/>
    </source>
</evidence>
<feature type="transmembrane region" description="Helical" evidence="8">
    <location>
        <begin position="341"/>
        <end position="361"/>
    </location>
</feature>
<feature type="transmembrane region" description="Helical" evidence="8">
    <location>
        <begin position="462"/>
        <end position="489"/>
    </location>
</feature>
<proteinExistence type="inferred from homology"/>
<dbReference type="GO" id="GO:0016020">
    <property type="term" value="C:membrane"/>
    <property type="evidence" value="ECO:0007669"/>
    <property type="project" value="UniProtKB-SubCell"/>
</dbReference>
<evidence type="ECO:0000256" key="6">
    <source>
        <dbReference type="ARBA" id="ARBA00023136"/>
    </source>
</evidence>
<keyword evidence="7" id="KW-0408">Iron</keyword>
<reference evidence="10" key="1">
    <citation type="journal article" date="2020" name="mSystems">
        <title>Genome- and Community-Level Interaction Insights into Carbon Utilization and Element Cycling Functions of Hydrothermarchaeota in Hydrothermal Sediment.</title>
        <authorList>
            <person name="Zhou Z."/>
            <person name="Liu Y."/>
            <person name="Xu W."/>
            <person name="Pan J."/>
            <person name="Luo Z.H."/>
            <person name="Li M."/>
        </authorList>
    </citation>
    <scope>NUCLEOTIDE SEQUENCE [LARGE SCALE GENOMIC DNA]</scope>
    <source>
        <strain evidence="10">SpSt-289</strain>
    </source>
</reference>
<gene>
    <name evidence="10" type="ORF">ENQ20_18805</name>
</gene>
<evidence type="ECO:0000256" key="3">
    <source>
        <dbReference type="ARBA" id="ARBA00022692"/>
    </source>
</evidence>
<dbReference type="EMBL" id="DSMG01000194">
    <property type="protein sequence ID" value="HDX33511.1"/>
    <property type="molecule type" value="Genomic_DNA"/>
</dbReference>
<evidence type="ECO:0000256" key="2">
    <source>
        <dbReference type="ARBA" id="ARBA00022660"/>
    </source>
</evidence>
<evidence type="ECO:0000256" key="5">
    <source>
        <dbReference type="ARBA" id="ARBA00022989"/>
    </source>
</evidence>
<dbReference type="InterPro" id="IPR023615">
    <property type="entry name" value="Cyt_c_Oxase_su1_BS"/>
</dbReference>
<accession>A0A7C1FWZ6</accession>
<dbReference type="SUPFAM" id="SSF81442">
    <property type="entry name" value="Cytochrome c oxidase subunit I-like"/>
    <property type="match status" value="1"/>
</dbReference>
<feature type="transmembrane region" description="Helical" evidence="8">
    <location>
        <begin position="259"/>
        <end position="277"/>
    </location>
</feature>
<feature type="transmembrane region" description="Helical" evidence="8">
    <location>
        <begin position="422"/>
        <end position="442"/>
    </location>
</feature>
<keyword evidence="5 8" id="KW-1133">Transmembrane helix</keyword>
<dbReference type="Gene3D" id="1.20.210.10">
    <property type="entry name" value="Cytochrome c oxidase-like, subunit I domain"/>
    <property type="match status" value="1"/>
</dbReference>
<comment type="caution">
    <text evidence="10">The sequence shown here is derived from an EMBL/GenBank/DDBJ whole genome shotgun (WGS) entry which is preliminary data.</text>
</comment>
<evidence type="ECO:0000256" key="8">
    <source>
        <dbReference type="SAM" id="Phobius"/>
    </source>
</evidence>
<comment type="subcellular location">
    <subcellularLocation>
        <location evidence="1">Membrane</location>
        <topology evidence="1">Multi-pass membrane protein</topology>
    </subcellularLocation>
</comment>
<dbReference type="PROSITE" id="PS00077">
    <property type="entry name" value="COX1_CUB"/>
    <property type="match status" value="1"/>
</dbReference>
<feature type="transmembrane region" description="Helical" evidence="8">
    <location>
        <begin position="12"/>
        <end position="36"/>
    </location>
</feature>
<dbReference type="InterPro" id="IPR036927">
    <property type="entry name" value="Cyt_c_oxase-like_su1_sf"/>
</dbReference>
<sequence>MTAEHLRQVDRIAGLNILVAILALSIGALLGVFQGLEHARVINIYPWLQPVIKTYYQGLTLHGALNAIVWTTFFICGFFTFAFVRSLNRPLKYLWMSWLAFGVMVLGLLTAAVPMLTNNASVLYTFYPPMLADWAFYVGLTLLVVGSWIVGYSMYFTYYAWRKENPEKRAPFIALAATITMVLWQIATLGVAAEILFILLPNALAPVLGFTAPGMDPLLSRTLFWWFGHPLVYFWLLPAYVSWYAMLPAQTNGKMFSEPLARLVFWLFLLFSTPVGFHHQYADPGIPEIWKYIHMIFTFGVGFPSLITAFTVVASLEIGARARGGKGYLHWITRLNWGDPSYAAQNLAMILFIFGGIGGLINASYNVNMATHNTMWVPGHFHLTVGSATTMTFFGISYWLVPKLTGRKLFTPKLALAQAWTWFFGMLFFANAYHILGLVFSVPRRTMLGSAPYYSSQWTPQMIESVVGLAFLTISATLFFAIMLFTVLLPRKLDKPIEMPVAQPLDPTPAPKWLDTWWPWLNGAIALVILSYGPMLFQLIRDAENWSRGIRVW</sequence>
<organism evidence="10">
    <name type="scientific">Caldilinea aerophila</name>
    <dbReference type="NCBI Taxonomy" id="133453"/>
    <lineage>
        <taxon>Bacteria</taxon>
        <taxon>Bacillati</taxon>
        <taxon>Chloroflexota</taxon>
        <taxon>Caldilineae</taxon>
        <taxon>Caldilineales</taxon>
        <taxon>Caldilineaceae</taxon>
        <taxon>Caldilinea</taxon>
    </lineage>
</organism>
<keyword evidence="2 7" id="KW-0679">Respiratory chain</keyword>
<dbReference type="PANTHER" id="PTHR10422">
    <property type="entry name" value="CYTOCHROME C OXIDASE SUBUNIT 1"/>
    <property type="match status" value="1"/>
</dbReference>
<evidence type="ECO:0000256" key="4">
    <source>
        <dbReference type="ARBA" id="ARBA00022982"/>
    </source>
</evidence>
<keyword evidence="7" id="KW-0349">Heme</keyword>
<dbReference type="GO" id="GO:0004129">
    <property type="term" value="F:cytochrome-c oxidase activity"/>
    <property type="evidence" value="ECO:0007669"/>
    <property type="project" value="InterPro"/>
</dbReference>
<feature type="transmembrane region" description="Helical" evidence="8">
    <location>
        <begin position="223"/>
        <end position="247"/>
    </location>
</feature>
<dbReference type="GO" id="GO:0009060">
    <property type="term" value="P:aerobic respiration"/>
    <property type="evidence" value="ECO:0007669"/>
    <property type="project" value="InterPro"/>
</dbReference>
<feature type="transmembrane region" description="Helical" evidence="8">
    <location>
        <begin position="520"/>
        <end position="540"/>
    </location>
</feature>
<feature type="transmembrane region" description="Helical" evidence="8">
    <location>
        <begin position="289"/>
        <end position="320"/>
    </location>
</feature>
<feature type="transmembrane region" description="Helical" evidence="8">
    <location>
        <begin position="93"/>
        <end position="114"/>
    </location>
</feature>
<keyword evidence="3 7" id="KW-0812">Transmembrane</keyword>
<feature type="domain" description="Cytochrome oxidase subunit I profile" evidence="9">
    <location>
        <begin position="11"/>
        <end position="494"/>
    </location>
</feature>
<keyword evidence="7" id="KW-0813">Transport</keyword>
<keyword evidence="7" id="KW-0479">Metal-binding</keyword>
<feature type="transmembrane region" description="Helical" evidence="8">
    <location>
        <begin position="381"/>
        <end position="401"/>
    </location>
</feature>
<dbReference type="InterPro" id="IPR000883">
    <property type="entry name" value="Cyt_C_Oxase_1"/>
</dbReference>
<dbReference type="InterPro" id="IPR023616">
    <property type="entry name" value="Cyt_c_oxase-like_su1_dom"/>
</dbReference>